<feature type="transmembrane region" description="Helical" evidence="2">
    <location>
        <begin position="366"/>
        <end position="391"/>
    </location>
</feature>
<comment type="caution">
    <text evidence="3">The sequence shown here is derived from an EMBL/GenBank/DDBJ whole genome shotgun (WGS) entry which is preliminary data.</text>
</comment>
<gene>
    <name evidence="3" type="ORF">R4198_23950</name>
</gene>
<feature type="compositionally biased region" description="Gly residues" evidence="1">
    <location>
        <begin position="575"/>
        <end position="584"/>
    </location>
</feature>
<evidence type="ECO:0000313" key="3">
    <source>
        <dbReference type="EMBL" id="MDV7136759.1"/>
    </source>
</evidence>
<feature type="transmembrane region" description="Helical" evidence="2">
    <location>
        <begin position="323"/>
        <end position="345"/>
    </location>
</feature>
<evidence type="ECO:0008006" key="5">
    <source>
        <dbReference type="Google" id="ProtNLM"/>
    </source>
</evidence>
<dbReference type="Proteomes" id="UP001185792">
    <property type="component" value="Unassembled WGS sequence"/>
</dbReference>
<name>A0ABU4EZS8_WILMA</name>
<accession>A0ABU4EZS8</accession>
<keyword evidence="2" id="KW-1133">Transmembrane helix</keyword>
<feature type="transmembrane region" description="Helical" evidence="2">
    <location>
        <begin position="417"/>
        <end position="436"/>
    </location>
</feature>
<keyword evidence="2" id="KW-0812">Transmembrane</keyword>
<sequence>MVITTRRPRHCSTIVAAWLIVSGFVAALVIGGGTASAAPDDMWKPLSEQEAKFDFGVLTGSYYLANPNAADPGYLPPGTVREDRQRVCLPGATPGCAKGTTVPLAVIKGDAAPADPAPTGFAYVTAQDAADYKVPTTALVLTGDQQPPAGYSMVQKSKSCTTLKPNVSPNGGPPTLVTEKCGEPRQFAIPSGTPEATPTEKAFDANVPPAPSLNSSGSGEGGGTYGFDAVCERMSKNKGSWLAPTQAISRMVGNVAEQTCKVANVVSHPSDALSAMWKSSFGKAVKSMISGVADGWGAVLNWWFTIPTPKLAGTQYLTTLQAWFAPIQVAALTISLMIASVRIAMAMPGGETAESLEVAKVLMRSVFAIAMLPTFITLGTIATDAISLWLIREAGGDDLGGKVRAMLIDDNSTWGPGWVLIIAIMGLIGAITQAVLLVIRQAFLMVIVGVIPIAATASGSSFGRNSFETMRNWAIAFVLFKLGAASIMACALWASDPTSDISKLQGLILLTVAAVSFPALLRVIGVSNDGAGGGGGSMMPMLAGGAMALASGGTSMAAKAGGAAIGAVGSKATGGGGGGGGGYAGPAPKSGAREMRGANISPASGGQSQGSASGGTGSAPAPRVESTKAQPGSAGPSGSPDGGPKAQRSSSGAQQGGPPATVGSRIPQRSLGRNEVPS</sequence>
<feature type="compositionally biased region" description="Low complexity" evidence="1">
    <location>
        <begin position="631"/>
        <end position="644"/>
    </location>
</feature>
<feature type="transmembrane region" description="Helical" evidence="2">
    <location>
        <begin position="474"/>
        <end position="494"/>
    </location>
</feature>
<dbReference type="EMBL" id="JAWLUM010000005">
    <property type="protein sequence ID" value="MDV7136759.1"/>
    <property type="molecule type" value="Genomic_DNA"/>
</dbReference>
<keyword evidence="4" id="KW-1185">Reference proteome</keyword>
<proteinExistence type="predicted"/>
<feature type="compositionally biased region" description="Low complexity" evidence="1">
    <location>
        <begin position="601"/>
        <end position="611"/>
    </location>
</feature>
<evidence type="ECO:0000256" key="2">
    <source>
        <dbReference type="SAM" id="Phobius"/>
    </source>
</evidence>
<keyword evidence="2" id="KW-0472">Membrane</keyword>
<dbReference type="RefSeq" id="WP_317714734.1">
    <property type="nucleotide sequence ID" value="NZ_JAWLUM010000005.1"/>
</dbReference>
<reference evidence="3 4" key="1">
    <citation type="submission" date="2023-10" db="EMBL/GenBank/DDBJ databases">
        <title>Development of a sustainable strategy for remediation of hydrocarbon-contaminated territories based on the waste exchange concept.</title>
        <authorList>
            <person name="Krivoruchko A."/>
        </authorList>
    </citation>
    <scope>NUCLEOTIDE SEQUENCE [LARGE SCALE GENOMIC DNA]</scope>
    <source>
        <strain evidence="3 4">IEGM 1236</strain>
    </source>
</reference>
<feature type="transmembrane region" description="Helical" evidence="2">
    <location>
        <begin position="443"/>
        <end position="462"/>
    </location>
</feature>
<evidence type="ECO:0000256" key="1">
    <source>
        <dbReference type="SAM" id="MobiDB-lite"/>
    </source>
</evidence>
<evidence type="ECO:0000313" key="4">
    <source>
        <dbReference type="Proteomes" id="UP001185792"/>
    </source>
</evidence>
<feature type="region of interest" description="Disordered" evidence="1">
    <location>
        <begin position="575"/>
        <end position="678"/>
    </location>
</feature>
<protein>
    <recommendedName>
        <fullName evidence="5">TrbL/VirB6 plasmid conjugal transfer protein</fullName>
    </recommendedName>
</protein>
<organism evidence="3 4">
    <name type="scientific">Williamsia marianensis</name>
    <dbReference type="NCBI Taxonomy" id="85044"/>
    <lineage>
        <taxon>Bacteria</taxon>
        <taxon>Bacillati</taxon>
        <taxon>Actinomycetota</taxon>
        <taxon>Actinomycetes</taxon>
        <taxon>Mycobacteriales</taxon>
        <taxon>Nocardiaceae</taxon>
        <taxon>Williamsia</taxon>
    </lineage>
</organism>
<feature type="transmembrane region" description="Helical" evidence="2">
    <location>
        <begin position="506"/>
        <end position="525"/>
    </location>
</feature>